<dbReference type="PANTHER" id="PTHR43881">
    <property type="entry name" value="GAMMA-GLUTAMYLTRANSPEPTIDASE (AFU_ORTHOLOGUE AFUA_4G13580)"/>
    <property type="match status" value="1"/>
</dbReference>
<gene>
    <name evidence="1" type="ORF">AB447_220820</name>
</gene>
<dbReference type="InterPro" id="IPR043137">
    <property type="entry name" value="GGT_ssub_C"/>
</dbReference>
<evidence type="ECO:0000313" key="1">
    <source>
        <dbReference type="EMBL" id="KRT92976.1"/>
    </source>
</evidence>
<sequence length="192" mass="21496">MIRCTVRIRQSEAPFMRRREWRRRLSRSRHMQIEAVKLAFADGLEYITENDQMSVQTNKLLSEEYAKERRALTGDTALDPYPGKPGIVYLASADEEGNMVSFIQSNYTGFGSGLVVPKNTGVALQNRGYEFKLDPNHLKPGKRTFHTIIPGYITKDGQSVVPFGVMGGYAASRPCSNSHEPHRFSAQSANGP</sequence>
<dbReference type="AlphaFoldDB" id="A0A0T6BMX8"/>
<protein>
    <recommendedName>
        <fullName evidence="3">Gamma-glutamyltranspeptidase</fullName>
    </recommendedName>
</protein>
<dbReference type="InterPro" id="IPR043138">
    <property type="entry name" value="GGT_lsub"/>
</dbReference>
<evidence type="ECO:0000313" key="2">
    <source>
        <dbReference type="Proteomes" id="UP000036168"/>
    </source>
</evidence>
<organism evidence="1 2">
    <name type="scientific">Bacillus glycinifermentans</name>
    <dbReference type="NCBI Taxonomy" id="1664069"/>
    <lineage>
        <taxon>Bacteria</taxon>
        <taxon>Bacillati</taxon>
        <taxon>Bacillota</taxon>
        <taxon>Bacilli</taxon>
        <taxon>Bacillales</taxon>
        <taxon>Bacillaceae</taxon>
        <taxon>Bacillus</taxon>
    </lineage>
</organism>
<reference evidence="1 2" key="1">
    <citation type="journal article" date="2015" name="Int. J. Syst. Evol. Microbiol.">
        <title>Bacillus glycinifermentans sp. nov., isolated from fermented soybean paste.</title>
        <authorList>
            <person name="Kim S.J."/>
            <person name="Dunlap C.A."/>
            <person name="Kwon S.W."/>
            <person name="Rooney A.P."/>
        </authorList>
    </citation>
    <scope>NUCLEOTIDE SEQUENCE [LARGE SCALE GENOMIC DNA]</scope>
    <source>
        <strain evidence="1 2">GO-13</strain>
    </source>
</reference>
<dbReference type="EMBL" id="LECW02000024">
    <property type="protein sequence ID" value="KRT92976.1"/>
    <property type="molecule type" value="Genomic_DNA"/>
</dbReference>
<name>A0A0T6BMX8_9BACI</name>
<dbReference type="Gene3D" id="3.60.20.40">
    <property type="match status" value="1"/>
</dbReference>
<dbReference type="Proteomes" id="UP000036168">
    <property type="component" value="Unassembled WGS sequence"/>
</dbReference>
<comment type="caution">
    <text evidence="1">The sequence shown here is derived from an EMBL/GenBank/DDBJ whole genome shotgun (WGS) entry which is preliminary data.</text>
</comment>
<dbReference type="InterPro" id="IPR029055">
    <property type="entry name" value="Ntn_hydrolases_N"/>
</dbReference>
<evidence type="ECO:0008006" key="3">
    <source>
        <dbReference type="Google" id="ProtNLM"/>
    </source>
</evidence>
<accession>A0A0T6BMX8</accession>
<dbReference type="SUPFAM" id="SSF56235">
    <property type="entry name" value="N-terminal nucleophile aminohydrolases (Ntn hydrolases)"/>
    <property type="match status" value="1"/>
</dbReference>
<dbReference type="Pfam" id="PF01019">
    <property type="entry name" value="G_glu_transpept"/>
    <property type="match status" value="1"/>
</dbReference>
<dbReference type="Gene3D" id="1.10.246.130">
    <property type="match status" value="1"/>
</dbReference>
<dbReference type="InterPro" id="IPR052896">
    <property type="entry name" value="GGT-like_enzyme"/>
</dbReference>
<proteinExistence type="predicted"/>
<dbReference type="PANTHER" id="PTHR43881:SF1">
    <property type="entry name" value="GAMMA-GLUTAMYLTRANSPEPTIDASE (AFU_ORTHOLOGUE AFUA_4G13580)"/>
    <property type="match status" value="1"/>
</dbReference>